<reference evidence="2" key="1">
    <citation type="submission" date="2022-05" db="EMBL/GenBank/DDBJ databases">
        <title>Comparative genomics of Staphylococcus equorum isolates.</title>
        <authorList>
            <person name="Luelf R.H."/>
        </authorList>
    </citation>
    <scope>NUCLEOTIDE SEQUENCE</scope>
    <source>
        <strain evidence="2">TMW 2.2497</strain>
    </source>
</reference>
<evidence type="ECO:0000313" key="2">
    <source>
        <dbReference type="EMBL" id="MDG0845805.1"/>
    </source>
</evidence>
<dbReference type="SUPFAM" id="SSF52540">
    <property type="entry name" value="P-loop containing nucleoside triphosphate hydrolases"/>
    <property type="match status" value="1"/>
</dbReference>
<feature type="domain" description="Molybdopterin-guanine dinucleotide biosynthesis protein B (MobB)" evidence="1">
    <location>
        <begin position="2"/>
        <end position="127"/>
    </location>
</feature>
<dbReference type="PANTHER" id="PTHR40072:SF1">
    <property type="entry name" value="MOLYBDOPTERIN-GUANINE DINUCLEOTIDE BIOSYNTHESIS ADAPTER PROTEIN"/>
    <property type="match status" value="1"/>
</dbReference>
<evidence type="ECO:0000259" key="1">
    <source>
        <dbReference type="Pfam" id="PF03205"/>
    </source>
</evidence>
<accession>A0A9X4L2W3</accession>
<dbReference type="Gene3D" id="3.40.50.300">
    <property type="entry name" value="P-loop containing nucleotide triphosphate hydrolases"/>
    <property type="match status" value="1"/>
</dbReference>
<dbReference type="Pfam" id="PF03205">
    <property type="entry name" value="MobB"/>
    <property type="match status" value="1"/>
</dbReference>
<dbReference type="EMBL" id="JAMBQA010000002">
    <property type="protein sequence ID" value="MDG0845805.1"/>
    <property type="molecule type" value="Genomic_DNA"/>
</dbReference>
<dbReference type="KEGG" id="seqo:SE1039_19340"/>
<name>A0A9X4L2W3_9STAP</name>
<dbReference type="InterPro" id="IPR052539">
    <property type="entry name" value="MGD_biosynthesis_adapter"/>
</dbReference>
<dbReference type="InterPro" id="IPR027417">
    <property type="entry name" value="P-loop_NTPase"/>
</dbReference>
<dbReference type="InterPro" id="IPR004435">
    <property type="entry name" value="MobB_dom"/>
</dbReference>
<sequence>MILQIVGLKSSGKTTLMEHTIQVLKEHHHTVATVKHHGHHNSEDHPDITLQNNHVDHMKHFYAGADQSIVQGNAYQQSVTRTQNKTLDEIIDESVTIDSNVILVEGFKEASYDKVLVYRDENDRNALNHLTHIKYAINISKPEALRQYDQWLLSFLISKE</sequence>
<comment type="caution">
    <text evidence="2">The sequence shown here is derived from an EMBL/GenBank/DDBJ whole genome shotgun (WGS) entry which is preliminary data.</text>
</comment>
<dbReference type="GO" id="GO:0005525">
    <property type="term" value="F:GTP binding"/>
    <property type="evidence" value="ECO:0007669"/>
    <property type="project" value="InterPro"/>
</dbReference>
<proteinExistence type="predicted"/>
<dbReference type="AlphaFoldDB" id="A0A9X4L2W3"/>
<protein>
    <submittedName>
        <fullName evidence="2">Molybdopterin-guanine dinucleotide biosynthesis protein B</fullName>
    </submittedName>
</protein>
<gene>
    <name evidence="2" type="primary">mobB</name>
    <name evidence="2" type="ORF">M4L89_06160</name>
</gene>
<dbReference type="RefSeq" id="WP_056935827.1">
    <property type="nucleotide sequence ID" value="NZ_CP013114.1"/>
</dbReference>
<keyword evidence="3" id="KW-1185">Reference proteome</keyword>
<organism evidence="2 3">
    <name type="scientific">Staphylococcus equorum</name>
    <dbReference type="NCBI Taxonomy" id="246432"/>
    <lineage>
        <taxon>Bacteria</taxon>
        <taxon>Bacillati</taxon>
        <taxon>Bacillota</taxon>
        <taxon>Bacilli</taxon>
        <taxon>Bacillales</taxon>
        <taxon>Staphylococcaceae</taxon>
        <taxon>Staphylococcus</taxon>
    </lineage>
</organism>
<dbReference type="GO" id="GO:0006777">
    <property type="term" value="P:Mo-molybdopterin cofactor biosynthetic process"/>
    <property type="evidence" value="ECO:0007669"/>
    <property type="project" value="InterPro"/>
</dbReference>
<dbReference type="PANTHER" id="PTHR40072">
    <property type="entry name" value="MOLYBDOPTERIN-GUANINE DINUCLEOTIDE BIOSYNTHESIS ADAPTER PROTEIN-RELATED"/>
    <property type="match status" value="1"/>
</dbReference>
<dbReference type="Proteomes" id="UP001152422">
    <property type="component" value="Unassembled WGS sequence"/>
</dbReference>
<evidence type="ECO:0000313" key="3">
    <source>
        <dbReference type="Proteomes" id="UP001152422"/>
    </source>
</evidence>
<dbReference type="NCBIfam" id="TIGR00176">
    <property type="entry name" value="mobB"/>
    <property type="match status" value="1"/>
</dbReference>